<sequence>MGSKLVKNSVLILVGNVIFRVGGYIYKYLMASLLGTSAYGIFTLTTPLQGIFQILSAGGLPPAIAKYISEYNSLNEEDLARQTVFTALKIMVLLGLFFGFIMIVVVAPWMAYEFYRKPIALLPLQAVGLITPFSVIVGGFRGAFQGVYKMEYILYTRAIEQIFMILAATGFVLIGLSAFGAVLGSVFGFAVSSISAIYIFKRYMGKYLPRPNENFEFSLRDELDLARRLVTFAIPVSITGLAEMGIYSICTFIMGVFLTTSVIGYFGVADPIARLPLIISSSIATSILPAASEAFAIRDDFLLQRYVDESYKYGLFFIVPMSLGIAIFSREILGLLFFANPEYMNGFSALSILVLGMAFYSIYSISASIVQGIGNPRIPLYLLIFGCFVTFVLGWHLIPLYGLVGAALATSIASFAMTVPMFMIQFNLTKTNPPYKFLLKVLIASLIMTFPSLLLPNDSFGLVLGLIICPIIYVVAIVLLRAFDCEDIKGFKRFSRKLGPLENCFNNFLDLIINFYE</sequence>
<evidence type="ECO:0000256" key="3">
    <source>
        <dbReference type="ARBA" id="ARBA00022692"/>
    </source>
</evidence>
<reference evidence="7" key="1">
    <citation type="submission" date="2019-04" db="EMBL/GenBank/DDBJ databases">
        <title>Evolution of Biomass-Degrading Anaerobic Consortia Revealed by Metagenomics.</title>
        <authorList>
            <person name="Peng X."/>
        </authorList>
    </citation>
    <scope>NUCLEOTIDE SEQUENCE</scope>
    <source>
        <strain evidence="7">SIG14</strain>
    </source>
</reference>
<name>A0A8T3VLV6_METOL</name>
<feature type="transmembrane region" description="Helical" evidence="6">
    <location>
        <begin position="313"/>
        <end position="339"/>
    </location>
</feature>
<gene>
    <name evidence="7" type="ORF">E7Z75_02975</name>
</gene>
<feature type="transmembrane region" description="Helical" evidence="6">
    <location>
        <begin position="12"/>
        <end position="30"/>
    </location>
</feature>
<evidence type="ECO:0000256" key="6">
    <source>
        <dbReference type="SAM" id="Phobius"/>
    </source>
</evidence>
<feature type="transmembrane region" description="Helical" evidence="6">
    <location>
        <begin position="345"/>
        <end position="366"/>
    </location>
</feature>
<dbReference type="Pfam" id="PF01943">
    <property type="entry name" value="Polysacc_synt"/>
    <property type="match status" value="1"/>
</dbReference>
<feature type="transmembrane region" description="Helical" evidence="6">
    <location>
        <begin position="152"/>
        <end position="174"/>
    </location>
</feature>
<dbReference type="InterPro" id="IPR050833">
    <property type="entry name" value="Poly_Biosynth_Transport"/>
</dbReference>
<feature type="transmembrane region" description="Helical" evidence="6">
    <location>
        <begin position="246"/>
        <end position="266"/>
    </location>
</feature>
<keyword evidence="5 6" id="KW-0472">Membrane</keyword>
<dbReference type="CDD" id="cd13128">
    <property type="entry name" value="MATE_Wzx_like"/>
    <property type="match status" value="1"/>
</dbReference>
<dbReference type="PANTHER" id="PTHR30250">
    <property type="entry name" value="PST FAMILY PREDICTED COLANIC ACID TRANSPORTER"/>
    <property type="match status" value="1"/>
</dbReference>
<feature type="transmembrane region" description="Helical" evidence="6">
    <location>
        <begin position="460"/>
        <end position="483"/>
    </location>
</feature>
<dbReference type="PANTHER" id="PTHR30250:SF28">
    <property type="entry name" value="POLYSACCHARIDE BIOSYNTHESIS PROTEIN"/>
    <property type="match status" value="1"/>
</dbReference>
<evidence type="ECO:0000313" key="8">
    <source>
        <dbReference type="Proteomes" id="UP000732619"/>
    </source>
</evidence>
<proteinExistence type="predicted"/>
<evidence type="ECO:0000313" key="7">
    <source>
        <dbReference type="EMBL" id="MBE6512103.1"/>
    </source>
</evidence>
<keyword evidence="3 6" id="KW-0812">Transmembrane</keyword>
<protein>
    <submittedName>
        <fullName evidence="7">Flippase</fullName>
    </submittedName>
</protein>
<comment type="subcellular location">
    <subcellularLocation>
        <location evidence="1">Cell membrane</location>
        <topology evidence="1">Multi-pass membrane protein</topology>
    </subcellularLocation>
</comment>
<accession>A0A8T3VLV6</accession>
<keyword evidence="2" id="KW-1003">Cell membrane</keyword>
<dbReference type="Proteomes" id="UP000732619">
    <property type="component" value="Unassembled WGS sequence"/>
</dbReference>
<dbReference type="InterPro" id="IPR002797">
    <property type="entry name" value="Polysacc_synth"/>
</dbReference>
<feature type="transmembrane region" description="Helical" evidence="6">
    <location>
        <begin position="118"/>
        <end position="140"/>
    </location>
</feature>
<evidence type="ECO:0000256" key="5">
    <source>
        <dbReference type="ARBA" id="ARBA00023136"/>
    </source>
</evidence>
<organism evidence="7 8">
    <name type="scientific">Methanobrevibacter olleyae</name>
    <dbReference type="NCBI Taxonomy" id="294671"/>
    <lineage>
        <taxon>Archaea</taxon>
        <taxon>Methanobacteriati</taxon>
        <taxon>Methanobacteriota</taxon>
        <taxon>Methanomada group</taxon>
        <taxon>Methanobacteria</taxon>
        <taxon>Methanobacteriales</taxon>
        <taxon>Methanobacteriaceae</taxon>
        <taxon>Methanobrevibacter</taxon>
    </lineage>
</organism>
<feature type="transmembrane region" description="Helical" evidence="6">
    <location>
        <begin position="180"/>
        <end position="200"/>
    </location>
</feature>
<evidence type="ECO:0000256" key="1">
    <source>
        <dbReference type="ARBA" id="ARBA00004651"/>
    </source>
</evidence>
<feature type="transmembrane region" description="Helical" evidence="6">
    <location>
        <begin position="404"/>
        <end position="425"/>
    </location>
</feature>
<feature type="transmembrane region" description="Helical" evidence="6">
    <location>
        <begin position="378"/>
        <end position="398"/>
    </location>
</feature>
<dbReference type="AlphaFoldDB" id="A0A8T3VLV6"/>
<feature type="transmembrane region" description="Helical" evidence="6">
    <location>
        <begin position="272"/>
        <end position="292"/>
    </location>
</feature>
<evidence type="ECO:0000256" key="2">
    <source>
        <dbReference type="ARBA" id="ARBA00022475"/>
    </source>
</evidence>
<dbReference type="GO" id="GO:0005886">
    <property type="term" value="C:plasma membrane"/>
    <property type="evidence" value="ECO:0007669"/>
    <property type="project" value="UniProtKB-SubCell"/>
</dbReference>
<feature type="transmembrane region" description="Helical" evidence="6">
    <location>
        <begin position="437"/>
        <end position="454"/>
    </location>
</feature>
<keyword evidence="4 6" id="KW-1133">Transmembrane helix</keyword>
<comment type="caution">
    <text evidence="7">The sequence shown here is derived from an EMBL/GenBank/DDBJ whole genome shotgun (WGS) entry which is preliminary data.</text>
</comment>
<feature type="transmembrane region" description="Helical" evidence="6">
    <location>
        <begin position="90"/>
        <end position="112"/>
    </location>
</feature>
<evidence type="ECO:0000256" key="4">
    <source>
        <dbReference type="ARBA" id="ARBA00022989"/>
    </source>
</evidence>
<dbReference type="EMBL" id="SUTG01000008">
    <property type="protein sequence ID" value="MBE6512103.1"/>
    <property type="molecule type" value="Genomic_DNA"/>
</dbReference>